<feature type="chain" id="PRO_5040728154" evidence="2">
    <location>
        <begin position="17"/>
        <end position="291"/>
    </location>
</feature>
<protein>
    <submittedName>
        <fullName evidence="3">Spp1 protein</fullName>
    </submittedName>
</protein>
<evidence type="ECO:0000313" key="3">
    <source>
        <dbReference type="EMBL" id="KAI7804696.1"/>
    </source>
</evidence>
<dbReference type="AlphaFoldDB" id="A0A9W7TXB6"/>
<feature type="compositionally biased region" description="Polar residues" evidence="1">
    <location>
        <begin position="246"/>
        <end position="257"/>
    </location>
</feature>
<keyword evidence="4" id="KW-1185">Reference proteome</keyword>
<reference evidence="3" key="1">
    <citation type="submission" date="2021-02" db="EMBL/GenBank/DDBJ databases">
        <title>Comparative genomics reveals that relaxation of natural selection precedes convergent phenotypic evolution of cavefish.</title>
        <authorList>
            <person name="Peng Z."/>
        </authorList>
    </citation>
    <scope>NUCLEOTIDE SEQUENCE</scope>
    <source>
        <tissue evidence="3">Muscle</tissue>
    </source>
</reference>
<dbReference type="PANTHER" id="PTHR10607">
    <property type="entry name" value="OSTEOPONTIN"/>
    <property type="match status" value="1"/>
</dbReference>
<proteinExistence type="predicted"/>
<keyword evidence="2" id="KW-0732">Signal</keyword>
<evidence type="ECO:0000256" key="2">
    <source>
        <dbReference type="SAM" id="SignalP"/>
    </source>
</evidence>
<comment type="caution">
    <text evidence="3">The sequence shown here is derived from an EMBL/GenBank/DDBJ whole genome shotgun (WGS) entry which is preliminary data.</text>
</comment>
<evidence type="ECO:0000313" key="4">
    <source>
        <dbReference type="Proteomes" id="UP001059041"/>
    </source>
</evidence>
<feature type="compositionally biased region" description="Acidic residues" evidence="1">
    <location>
        <begin position="67"/>
        <end position="88"/>
    </location>
</feature>
<sequence>MKTVVVLMLLIATIYCLPVKRSASSSESSEEHAVVQRPAPMLRTPAAKLVQPQPEQTVPSESNESTDSADDTGDAEDEPDADEIEVDNETNSTESESDESDETDATFVPPTEEPTLDPIINTGRGDSLGYPDDYKKAIFYVDGKDYEKIPSPYKSYSNEKLEGLMIVSKKMSAYDGQNINDVEKEIQHYKALKVHDDLLEEEDTSTPEMDAALGESEIALVGSQDNEGTSAGDSSSASTSQEETNRSPSNEETTATPGVTDRDVDSSQSTESQESDEDTPQTQEPSVVIAI</sequence>
<dbReference type="GO" id="GO:0007155">
    <property type="term" value="P:cell adhesion"/>
    <property type="evidence" value="ECO:0007669"/>
    <property type="project" value="InterPro"/>
</dbReference>
<feature type="region of interest" description="Disordered" evidence="1">
    <location>
        <begin position="23"/>
        <end position="132"/>
    </location>
</feature>
<dbReference type="InterPro" id="IPR002038">
    <property type="entry name" value="Osteopontin"/>
</dbReference>
<gene>
    <name evidence="3" type="ORF">IRJ41_016112</name>
</gene>
<dbReference type="GO" id="GO:0001503">
    <property type="term" value="P:ossification"/>
    <property type="evidence" value="ECO:0007669"/>
    <property type="project" value="InterPro"/>
</dbReference>
<feature type="compositionally biased region" description="Low complexity" evidence="1">
    <location>
        <begin position="228"/>
        <end position="240"/>
    </location>
</feature>
<dbReference type="Proteomes" id="UP001059041">
    <property type="component" value="Linkage Group LG10"/>
</dbReference>
<feature type="compositionally biased region" description="Polar residues" evidence="1">
    <location>
        <begin position="53"/>
        <end position="66"/>
    </location>
</feature>
<dbReference type="PANTHER" id="PTHR10607:SF1">
    <property type="entry name" value="OSTEOPONTIN"/>
    <property type="match status" value="1"/>
</dbReference>
<dbReference type="EMBL" id="JAFHDT010000010">
    <property type="protein sequence ID" value="KAI7804696.1"/>
    <property type="molecule type" value="Genomic_DNA"/>
</dbReference>
<feature type="signal peptide" evidence="2">
    <location>
        <begin position="1"/>
        <end position="16"/>
    </location>
</feature>
<feature type="compositionally biased region" description="Acidic residues" evidence="1">
    <location>
        <begin position="95"/>
        <end position="104"/>
    </location>
</feature>
<accession>A0A9W7TXB6</accession>
<feature type="region of interest" description="Disordered" evidence="1">
    <location>
        <begin position="197"/>
        <end position="291"/>
    </location>
</feature>
<organism evidence="3 4">
    <name type="scientific">Triplophysa rosa</name>
    <name type="common">Cave loach</name>
    <dbReference type="NCBI Taxonomy" id="992332"/>
    <lineage>
        <taxon>Eukaryota</taxon>
        <taxon>Metazoa</taxon>
        <taxon>Chordata</taxon>
        <taxon>Craniata</taxon>
        <taxon>Vertebrata</taxon>
        <taxon>Euteleostomi</taxon>
        <taxon>Actinopterygii</taxon>
        <taxon>Neopterygii</taxon>
        <taxon>Teleostei</taxon>
        <taxon>Ostariophysi</taxon>
        <taxon>Cypriniformes</taxon>
        <taxon>Nemacheilidae</taxon>
        <taxon>Triplophysa</taxon>
    </lineage>
</organism>
<evidence type="ECO:0000256" key="1">
    <source>
        <dbReference type="SAM" id="MobiDB-lite"/>
    </source>
</evidence>
<name>A0A9W7TXB6_TRIRA</name>